<evidence type="ECO:0000313" key="2">
    <source>
        <dbReference type="EMBL" id="KAF2740542.1"/>
    </source>
</evidence>
<accession>A0A9P4RBV3</accession>
<organism evidence="2 3">
    <name type="scientific">Polyplosphaeria fusca</name>
    <dbReference type="NCBI Taxonomy" id="682080"/>
    <lineage>
        <taxon>Eukaryota</taxon>
        <taxon>Fungi</taxon>
        <taxon>Dikarya</taxon>
        <taxon>Ascomycota</taxon>
        <taxon>Pezizomycotina</taxon>
        <taxon>Dothideomycetes</taxon>
        <taxon>Pleosporomycetidae</taxon>
        <taxon>Pleosporales</taxon>
        <taxon>Tetraplosphaeriaceae</taxon>
        <taxon>Polyplosphaeria</taxon>
    </lineage>
</organism>
<dbReference type="OrthoDB" id="5428055at2759"/>
<sequence>MNTAASQGPIELFVETYDGGPAREPNEIVKLCLGLDRRIFFPPNCNRQRTAWVDDRAFSVHHTQTCVPQPTPGNTSYVDAGGFSVTDSITISDPTSLRSCSIPVQNFRPYLNPLAASELFECLSQKQFDHKCLPDADRRLIYIADLNPHYILALTETAPVHQRLALKDALEKHVTLQTSIGVDFPDQYPSVYQLEMHIPYFAFRVGRPKEEFRRHPLNRQWRDLTFLNSLEETVGIYEAQISVLICGSEERRWNAYGFEDTFFDEDRQMGEDEFSYDGMMTDQIGSAGGEDVINANDPIWNPREYFLKTCSRRMVQAYGESQNAVRAVEKRVTVALCRIPSLVQHCTNRTERNEGMMKSFELTQKLQELLQVLLDGLSKTVSSWEVFDGPGGDIAYFSDMQHANMVTKESVRNSVLRIRKSVERFKSLQSSLISMQDKCDKRAQELQLQLNFESNNTSQSSMWHTELTLMIASPFAIACTFFGIPDQNLAFQRNAWTFTTSVLLMAVIFQLLHFYNSGRLRKYLRGSSEPTAKSEPTGSWLACFASGVRFCKSRTFRAQPSDSCEIVPGGDIVLEDLSHIP</sequence>
<keyword evidence="1" id="KW-0472">Membrane</keyword>
<reference evidence="2" key="1">
    <citation type="journal article" date="2020" name="Stud. Mycol.">
        <title>101 Dothideomycetes genomes: a test case for predicting lifestyles and emergence of pathogens.</title>
        <authorList>
            <person name="Haridas S."/>
            <person name="Albert R."/>
            <person name="Binder M."/>
            <person name="Bloem J."/>
            <person name="Labutti K."/>
            <person name="Salamov A."/>
            <person name="Andreopoulos B."/>
            <person name="Baker S."/>
            <person name="Barry K."/>
            <person name="Bills G."/>
            <person name="Bluhm B."/>
            <person name="Cannon C."/>
            <person name="Castanera R."/>
            <person name="Culley D."/>
            <person name="Daum C."/>
            <person name="Ezra D."/>
            <person name="Gonzalez J."/>
            <person name="Henrissat B."/>
            <person name="Kuo A."/>
            <person name="Liang C."/>
            <person name="Lipzen A."/>
            <person name="Lutzoni F."/>
            <person name="Magnuson J."/>
            <person name="Mondo S."/>
            <person name="Nolan M."/>
            <person name="Ohm R."/>
            <person name="Pangilinan J."/>
            <person name="Park H.-J."/>
            <person name="Ramirez L."/>
            <person name="Alfaro M."/>
            <person name="Sun H."/>
            <person name="Tritt A."/>
            <person name="Yoshinaga Y."/>
            <person name="Zwiers L.-H."/>
            <person name="Turgeon B."/>
            <person name="Goodwin S."/>
            <person name="Spatafora J."/>
            <person name="Crous P."/>
            <person name="Grigoriev I."/>
        </authorList>
    </citation>
    <scope>NUCLEOTIDE SEQUENCE</scope>
    <source>
        <strain evidence="2">CBS 125425</strain>
    </source>
</reference>
<dbReference type="Proteomes" id="UP000799444">
    <property type="component" value="Unassembled WGS sequence"/>
</dbReference>
<keyword evidence="1" id="KW-1133">Transmembrane helix</keyword>
<evidence type="ECO:0000256" key="1">
    <source>
        <dbReference type="SAM" id="Phobius"/>
    </source>
</evidence>
<keyword evidence="1" id="KW-0812">Transmembrane</keyword>
<feature type="transmembrane region" description="Helical" evidence="1">
    <location>
        <begin position="496"/>
        <end position="515"/>
    </location>
</feature>
<dbReference type="AlphaFoldDB" id="A0A9P4RBV3"/>
<name>A0A9P4RBV3_9PLEO</name>
<evidence type="ECO:0000313" key="3">
    <source>
        <dbReference type="Proteomes" id="UP000799444"/>
    </source>
</evidence>
<comment type="caution">
    <text evidence="2">The sequence shown here is derived from an EMBL/GenBank/DDBJ whole genome shotgun (WGS) entry which is preliminary data.</text>
</comment>
<gene>
    <name evidence="2" type="ORF">EJ04DRAFT_600899</name>
</gene>
<proteinExistence type="predicted"/>
<keyword evidence="3" id="KW-1185">Reference proteome</keyword>
<dbReference type="EMBL" id="ML996100">
    <property type="protein sequence ID" value="KAF2740542.1"/>
    <property type="molecule type" value="Genomic_DNA"/>
</dbReference>
<protein>
    <submittedName>
        <fullName evidence="2">Uncharacterized protein</fullName>
    </submittedName>
</protein>